<sequence>MTAKVSNGVNQKIPTIDEFLAKIESLKNKAGADLSTAEDLSIAVMNLISLEEHFFFTGVKTNKDDYFETSLEIRDMRKSLLAELMPQNEGETWCISKHLLATTMRLIEVGTKLHSEGRKDEARSMFKKAYKIYSIFWALKLKLITGEKVQQTAKNSLSFEDLVAKLADCCDESR</sequence>
<protein>
    <submittedName>
        <fullName evidence="1">Uncharacterized protein</fullName>
    </submittedName>
</protein>
<dbReference type="STRING" id="1802271.A3C11_02660"/>
<evidence type="ECO:0000313" key="1">
    <source>
        <dbReference type="EMBL" id="OHA01395.1"/>
    </source>
</evidence>
<accession>A0A1G2KPS9</accession>
<dbReference type="EMBL" id="MHQJ01000017">
    <property type="protein sequence ID" value="OHA01395.1"/>
    <property type="molecule type" value="Genomic_DNA"/>
</dbReference>
<evidence type="ECO:0000313" key="2">
    <source>
        <dbReference type="Proteomes" id="UP000177362"/>
    </source>
</evidence>
<gene>
    <name evidence="1" type="ORF">A3C11_02660</name>
</gene>
<name>A0A1G2KPS9_9BACT</name>
<dbReference type="AlphaFoldDB" id="A0A1G2KPS9"/>
<comment type="caution">
    <text evidence="1">The sequence shown here is derived from an EMBL/GenBank/DDBJ whole genome shotgun (WGS) entry which is preliminary data.</text>
</comment>
<organism evidence="1 2">
    <name type="scientific">Candidatus Sungbacteria bacterium RIFCSPHIGHO2_02_FULL_49_12</name>
    <dbReference type="NCBI Taxonomy" id="1802271"/>
    <lineage>
        <taxon>Bacteria</taxon>
        <taxon>Candidatus Sungiibacteriota</taxon>
    </lineage>
</organism>
<proteinExistence type="predicted"/>
<reference evidence="1 2" key="1">
    <citation type="journal article" date="2016" name="Nat. Commun.">
        <title>Thousands of microbial genomes shed light on interconnected biogeochemical processes in an aquifer system.</title>
        <authorList>
            <person name="Anantharaman K."/>
            <person name="Brown C.T."/>
            <person name="Hug L.A."/>
            <person name="Sharon I."/>
            <person name="Castelle C.J."/>
            <person name="Probst A.J."/>
            <person name="Thomas B.C."/>
            <person name="Singh A."/>
            <person name="Wilkins M.J."/>
            <person name="Karaoz U."/>
            <person name="Brodie E.L."/>
            <person name="Williams K.H."/>
            <person name="Hubbard S.S."/>
            <person name="Banfield J.F."/>
        </authorList>
    </citation>
    <scope>NUCLEOTIDE SEQUENCE [LARGE SCALE GENOMIC DNA]</scope>
</reference>
<dbReference type="Proteomes" id="UP000177362">
    <property type="component" value="Unassembled WGS sequence"/>
</dbReference>